<name>W1XNM2_9ZZZZ</name>
<dbReference type="EMBL" id="AZMM01013697">
    <property type="protein sequence ID" value="ETJ31822.1"/>
    <property type="molecule type" value="Genomic_DNA"/>
</dbReference>
<dbReference type="GO" id="GO:0003677">
    <property type="term" value="F:DNA binding"/>
    <property type="evidence" value="ECO:0007669"/>
    <property type="project" value="UniProtKB-KW"/>
</dbReference>
<dbReference type="InterPro" id="IPR003802">
    <property type="entry name" value="Sporulation_regulator_WhiA"/>
</dbReference>
<organism evidence="6">
    <name type="scientific">human gut metagenome</name>
    <dbReference type="NCBI Taxonomy" id="408170"/>
    <lineage>
        <taxon>unclassified sequences</taxon>
        <taxon>metagenomes</taxon>
        <taxon>organismal metagenomes</taxon>
    </lineage>
</organism>
<evidence type="ECO:0000256" key="1">
    <source>
        <dbReference type="ARBA" id="ARBA00022618"/>
    </source>
</evidence>
<evidence type="ECO:0000313" key="6">
    <source>
        <dbReference type="EMBL" id="ETJ31822.1"/>
    </source>
</evidence>
<evidence type="ECO:0000259" key="5">
    <source>
        <dbReference type="Pfam" id="PF14527"/>
    </source>
</evidence>
<sequence length="98" mass="11248">VYLKEGDAVTNCLQIMGAQSALMEFENVRIMKTVRNQINRQVNCETANLQKVVDAAVRQVKAIRIIDREIGIEELPEKLRVVARLRWENPEASLKELE</sequence>
<reference evidence="6" key="1">
    <citation type="submission" date="2013-12" db="EMBL/GenBank/DDBJ databases">
        <title>A Varibaculum cambriense genome reconstructed from a premature infant gut community with otherwise low bacterial novelty that shifts toward anaerobic metabolism during the third week of life.</title>
        <authorList>
            <person name="Brown C.T."/>
            <person name="Sharon I."/>
            <person name="Thomas B.C."/>
            <person name="Castelle C.J."/>
            <person name="Morowitz M.J."/>
            <person name="Banfield J.F."/>
        </authorList>
    </citation>
    <scope>NUCLEOTIDE SEQUENCE</scope>
</reference>
<dbReference type="GO" id="GO:0051301">
    <property type="term" value="P:cell division"/>
    <property type="evidence" value="ECO:0007669"/>
    <property type="project" value="UniProtKB-KW"/>
</dbReference>
<keyword evidence="1" id="KW-0132">Cell division</keyword>
<protein>
    <submittedName>
        <fullName evidence="6">Uncharacterized protein</fullName>
    </submittedName>
</protein>
<dbReference type="Gene3D" id="3.10.28.10">
    <property type="entry name" value="Homing endonucleases"/>
    <property type="match status" value="1"/>
</dbReference>
<dbReference type="NCBIfam" id="TIGR00647">
    <property type="entry name" value="DNA_bind_WhiA"/>
    <property type="match status" value="1"/>
</dbReference>
<evidence type="ECO:0000256" key="2">
    <source>
        <dbReference type="ARBA" id="ARBA00023125"/>
    </source>
</evidence>
<dbReference type="PANTHER" id="PTHR37307:SF1">
    <property type="entry name" value="CELL DIVISION PROTEIN WHIA-RELATED"/>
    <property type="match status" value="1"/>
</dbReference>
<accession>W1XNM2</accession>
<comment type="caution">
    <text evidence="6">The sequence shown here is derived from an EMBL/GenBank/DDBJ whole genome shotgun (WGS) entry which is preliminary data.</text>
</comment>
<proteinExistence type="predicted"/>
<dbReference type="Pfam" id="PF02650">
    <property type="entry name" value="HTH_WhiA"/>
    <property type="match status" value="1"/>
</dbReference>
<feature type="domain" description="Sporulation regulator WhiA C-terminal" evidence="4">
    <location>
        <begin position="38"/>
        <end position="97"/>
    </location>
</feature>
<gene>
    <name evidence="6" type="ORF">Q604_UNBC13697G0001</name>
</gene>
<feature type="non-terminal residue" evidence="6">
    <location>
        <position position="98"/>
    </location>
</feature>
<evidence type="ECO:0000259" key="4">
    <source>
        <dbReference type="Pfam" id="PF02650"/>
    </source>
</evidence>
<keyword evidence="2" id="KW-0238">DNA-binding</keyword>
<dbReference type="InterPro" id="IPR027434">
    <property type="entry name" value="Homing_endonucl"/>
</dbReference>
<feature type="non-terminal residue" evidence="6">
    <location>
        <position position="1"/>
    </location>
</feature>
<evidence type="ECO:0000256" key="3">
    <source>
        <dbReference type="ARBA" id="ARBA00023306"/>
    </source>
</evidence>
<dbReference type="InterPro" id="IPR023054">
    <property type="entry name" value="Sporulation_regulator_WhiA_C"/>
</dbReference>
<dbReference type="InterPro" id="IPR039518">
    <property type="entry name" value="WhiA_LAGLIDADG_dom"/>
</dbReference>
<dbReference type="GO" id="GO:0043937">
    <property type="term" value="P:regulation of sporulation"/>
    <property type="evidence" value="ECO:0007669"/>
    <property type="project" value="InterPro"/>
</dbReference>
<feature type="domain" description="WhiA LAGLIDADG-like" evidence="5">
    <location>
        <begin position="1"/>
        <end position="35"/>
    </location>
</feature>
<dbReference type="Pfam" id="PF14527">
    <property type="entry name" value="LAGLIDADG_WhiA"/>
    <property type="match status" value="1"/>
</dbReference>
<dbReference type="AlphaFoldDB" id="W1XNM2"/>
<keyword evidence="3" id="KW-0131">Cell cycle</keyword>
<dbReference type="PANTHER" id="PTHR37307">
    <property type="entry name" value="CELL DIVISION PROTEIN WHIA-RELATED"/>
    <property type="match status" value="1"/>
</dbReference>